<protein>
    <submittedName>
        <fullName evidence="3">DUF1566 domain-containing protein</fullName>
    </submittedName>
</protein>
<evidence type="ECO:0000259" key="2">
    <source>
        <dbReference type="Pfam" id="PF07603"/>
    </source>
</evidence>
<dbReference type="Pfam" id="PF07603">
    <property type="entry name" value="Lcl_C"/>
    <property type="match status" value="1"/>
</dbReference>
<dbReference type="Proteomes" id="UP000510621">
    <property type="component" value="Chromosome"/>
</dbReference>
<reference evidence="3" key="1">
    <citation type="submission" date="2020-06" db="EMBL/GenBank/DDBJ databases">
        <title>Analysis procedures for assessing recovery of high quality, complete, closed genomes from Nanopore long read metagenome sequencing.</title>
        <authorList>
            <person name="Bessarab I."/>
            <person name="Arumugam K."/>
            <person name="Haryono M."/>
            <person name="Liu X."/>
            <person name="Roy S."/>
            <person name="Zuniga-Montanez R.E."/>
            <person name="Qiu G."/>
            <person name="Drautz-Moses D.I."/>
            <person name="Law Y.Y."/>
            <person name="Wuertz S."/>
            <person name="Lauro F.M."/>
            <person name="Huson D.H."/>
            <person name="Williams R.B."/>
        </authorList>
    </citation>
    <scope>NUCLEOTIDE SEQUENCE [LARGE SCALE GENOMIC DNA]</scope>
    <source>
        <strain evidence="3">SSD2</strain>
    </source>
</reference>
<feature type="domain" description="Lcl C-terminal" evidence="2">
    <location>
        <begin position="46"/>
        <end position="168"/>
    </location>
</feature>
<organism evidence="3 4">
    <name type="scientific">Candidatus Thiothrix singaporensis</name>
    <dbReference type="NCBI Taxonomy" id="2799669"/>
    <lineage>
        <taxon>Bacteria</taxon>
        <taxon>Pseudomonadati</taxon>
        <taxon>Pseudomonadota</taxon>
        <taxon>Gammaproteobacteria</taxon>
        <taxon>Thiotrichales</taxon>
        <taxon>Thiotrichaceae</taxon>
        <taxon>Thiothrix</taxon>
    </lineage>
</organism>
<dbReference type="EMBL" id="CP059265">
    <property type="protein sequence ID" value="QLQ33631.1"/>
    <property type="molecule type" value="Genomic_DNA"/>
</dbReference>
<accession>A0A7L6AWX5</accession>
<evidence type="ECO:0000313" key="4">
    <source>
        <dbReference type="Proteomes" id="UP000510621"/>
    </source>
</evidence>
<dbReference type="PANTHER" id="PTHR35812">
    <property type="entry name" value="LIPOPROTEIN"/>
    <property type="match status" value="1"/>
</dbReference>
<feature type="signal peptide" evidence="1">
    <location>
        <begin position="1"/>
        <end position="24"/>
    </location>
</feature>
<keyword evidence="4" id="KW-1185">Reference proteome</keyword>
<dbReference type="KEGG" id="this:HZT40_20765"/>
<dbReference type="PANTHER" id="PTHR35812:SF1">
    <property type="entry name" value="LIPOPROTEIN"/>
    <property type="match status" value="1"/>
</dbReference>
<name>A0A7L6AWX5_9GAMM</name>
<gene>
    <name evidence="3" type="ORF">HZT40_20765</name>
</gene>
<proteinExistence type="predicted"/>
<keyword evidence="1" id="KW-0732">Signal</keyword>
<dbReference type="AlphaFoldDB" id="A0A7L6AWX5"/>
<evidence type="ECO:0000256" key="1">
    <source>
        <dbReference type="SAM" id="SignalP"/>
    </source>
</evidence>
<evidence type="ECO:0000313" key="3">
    <source>
        <dbReference type="EMBL" id="QLQ33631.1"/>
    </source>
</evidence>
<feature type="chain" id="PRO_5029597470" evidence="1">
    <location>
        <begin position="25"/>
        <end position="171"/>
    </location>
</feature>
<sequence>MKKKVFLALTLSSSLLVCADWAMAQNCNINLALTTPSQRFVDHANGVVTDTHTGLMWKKCLEGQEGGNCFGHPSLAPWELAASYAQHANTGRFAGYSDWRLPTLDELESIVETSCQEPSVNLQVFPRTPAAGLWSGNQADPLAWSLDFSKGRAFQNLKVGGKYVRLVRNSR</sequence>
<dbReference type="InterPro" id="IPR011460">
    <property type="entry name" value="Lcl_C"/>
</dbReference>